<reference evidence="1" key="1">
    <citation type="submission" date="2020-04" db="EMBL/GenBank/DDBJ databases">
        <authorList>
            <person name="Zhang T."/>
        </authorList>
    </citation>
    <scope>NUCLEOTIDE SEQUENCE</scope>
    <source>
        <strain evidence="1">HKST-UBA13</strain>
    </source>
</reference>
<feature type="non-terminal residue" evidence="1">
    <location>
        <position position="162"/>
    </location>
</feature>
<gene>
    <name evidence="1" type="ORF">KC678_03660</name>
</gene>
<protein>
    <submittedName>
        <fullName evidence="1">Uncharacterized protein</fullName>
    </submittedName>
</protein>
<evidence type="ECO:0000313" key="2">
    <source>
        <dbReference type="Proteomes" id="UP000775877"/>
    </source>
</evidence>
<dbReference type="EMBL" id="JAGQLJ010000080">
    <property type="protein sequence ID" value="MCA9381336.1"/>
    <property type="molecule type" value="Genomic_DNA"/>
</dbReference>
<accession>A0A955L1V4</accession>
<name>A0A955L1V4_9BACT</name>
<sequence>MQFKKILTILFSISILFLFGFASLGKTNAAIAEKIHTRTFTLEDDYILVNESKKVTVTQYGYQVPQNSYEGFTIFNPVEGDPESEEKLQMTIDSIEVKDDSGNVLEYEIEQNESNNFVVKVPHPRNIATNQSSEIFLTYRSYGLVIKTGAVKDIYIPGYPSD</sequence>
<comment type="caution">
    <text evidence="1">The sequence shown here is derived from an EMBL/GenBank/DDBJ whole genome shotgun (WGS) entry which is preliminary data.</text>
</comment>
<dbReference type="Proteomes" id="UP000775877">
    <property type="component" value="Unassembled WGS sequence"/>
</dbReference>
<reference evidence="1" key="2">
    <citation type="journal article" date="2021" name="Microbiome">
        <title>Successional dynamics and alternative stable states in a saline activated sludge microbial community over 9 years.</title>
        <authorList>
            <person name="Wang Y."/>
            <person name="Ye J."/>
            <person name="Ju F."/>
            <person name="Liu L."/>
            <person name="Boyd J.A."/>
            <person name="Deng Y."/>
            <person name="Parks D.H."/>
            <person name="Jiang X."/>
            <person name="Yin X."/>
            <person name="Woodcroft B.J."/>
            <person name="Tyson G.W."/>
            <person name="Hugenholtz P."/>
            <person name="Polz M.F."/>
            <person name="Zhang T."/>
        </authorList>
    </citation>
    <scope>NUCLEOTIDE SEQUENCE</scope>
    <source>
        <strain evidence="1">HKST-UBA13</strain>
    </source>
</reference>
<evidence type="ECO:0000313" key="1">
    <source>
        <dbReference type="EMBL" id="MCA9381336.1"/>
    </source>
</evidence>
<proteinExistence type="predicted"/>
<organism evidence="1 2">
    <name type="scientific">Candidatus Dojkabacteria bacterium</name>
    <dbReference type="NCBI Taxonomy" id="2099670"/>
    <lineage>
        <taxon>Bacteria</taxon>
        <taxon>Candidatus Dojkabacteria</taxon>
    </lineage>
</organism>
<dbReference type="AlphaFoldDB" id="A0A955L1V4"/>